<evidence type="ECO:0000313" key="1">
    <source>
        <dbReference type="EMBL" id="RNL77963.1"/>
    </source>
</evidence>
<dbReference type="EMBL" id="RJMB01000057">
    <property type="protein sequence ID" value="RNL77963.1"/>
    <property type="molecule type" value="Genomic_DNA"/>
</dbReference>
<name>A0A3N0DRI1_9ACTN</name>
<keyword evidence="2" id="KW-1185">Reference proteome</keyword>
<reference evidence="1 2" key="1">
    <citation type="submission" date="2018-11" db="EMBL/GenBank/DDBJ databases">
        <title>The genome draft of YIM 96095.</title>
        <authorList>
            <person name="Tang S.-K."/>
            <person name="Chunyu W.-X."/>
            <person name="Feng Y.-Z."/>
        </authorList>
    </citation>
    <scope>NUCLEOTIDE SEQUENCE [LARGE SCALE GENOMIC DNA]</scope>
    <source>
        <strain evidence="1 2">YIM 96095</strain>
    </source>
</reference>
<dbReference type="AlphaFoldDB" id="A0A3N0DRI1"/>
<dbReference type="InterPro" id="IPR011990">
    <property type="entry name" value="TPR-like_helical_dom_sf"/>
</dbReference>
<dbReference type="Gene3D" id="1.25.40.10">
    <property type="entry name" value="Tetratricopeptide repeat domain"/>
    <property type="match status" value="1"/>
</dbReference>
<sequence>ATSRPGTVVYHWAALAHQRAVVRSLLGDHPGATLDFTNAVRWRPARERRSTALVRARLAEHHLDRGQLEQAAPHWHRFLDIYPSIRSGRARSALAILRSRVRPHAAHGIGRGLLARATALWWPSTTGR</sequence>
<dbReference type="RefSeq" id="WP_393916809.1">
    <property type="nucleotide sequence ID" value="NZ_RJMB01000057.1"/>
</dbReference>
<comment type="caution">
    <text evidence="1">The sequence shown here is derived from an EMBL/GenBank/DDBJ whole genome shotgun (WGS) entry which is preliminary data.</text>
</comment>
<accession>A0A3N0DRI1</accession>
<evidence type="ECO:0000313" key="2">
    <source>
        <dbReference type="Proteomes" id="UP000269198"/>
    </source>
</evidence>
<proteinExistence type="predicted"/>
<feature type="non-terminal residue" evidence="1">
    <location>
        <position position="1"/>
    </location>
</feature>
<gene>
    <name evidence="1" type="ORF">EFW17_23630</name>
</gene>
<protein>
    <recommendedName>
        <fullName evidence="3">Tetratricopeptide repeat protein</fullName>
    </recommendedName>
</protein>
<organism evidence="1 2">
    <name type="scientific">Halostreptopolyspora alba</name>
    <dbReference type="NCBI Taxonomy" id="2487137"/>
    <lineage>
        <taxon>Bacteria</taxon>
        <taxon>Bacillati</taxon>
        <taxon>Actinomycetota</taxon>
        <taxon>Actinomycetes</taxon>
        <taxon>Streptosporangiales</taxon>
        <taxon>Nocardiopsidaceae</taxon>
        <taxon>Halostreptopolyspora</taxon>
    </lineage>
</organism>
<dbReference type="SUPFAM" id="SSF48452">
    <property type="entry name" value="TPR-like"/>
    <property type="match status" value="1"/>
</dbReference>
<dbReference type="Proteomes" id="UP000269198">
    <property type="component" value="Unassembled WGS sequence"/>
</dbReference>
<evidence type="ECO:0008006" key="3">
    <source>
        <dbReference type="Google" id="ProtNLM"/>
    </source>
</evidence>